<feature type="compositionally biased region" description="Low complexity" evidence="1">
    <location>
        <begin position="124"/>
        <end position="137"/>
    </location>
</feature>
<protein>
    <submittedName>
        <fullName evidence="2">Uncharacterized protein</fullName>
    </submittedName>
</protein>
<dbReference type="Ensembl" id="ENSCPRT00005020877.1">
    <property type="protein sequence ID" value="ENSCPRP00005017839.1"/>
    <property type="gene ID" value="ENSCPRG00005012430.1"/>
</dbReference>
<organism evidence="2 3">
    <name type="scientific">Crocodylus porosus</name>
    <name type="common">Saltwater crocodile</name>
    <name type="synonym">Estuarine crocodile</name>
    <dbReference type="NCBI Taxonomy" id="8502"/>
    <lineage>
        <taxon>Eukaryota</taxon>
        <taxon>Metazoa</taxon>
        <taxon>Chordata</taxon>
        <taxon>Craniata</taxon>
        <taxon>Vertebrata</taxon>
        <taxon>Euteleostomi</taxon>
        <taxon>Archelosauria</taxon>
        <taxon>Archosauria</taxon>
        <taxon>Crocodylia</taxon>
        <taxon>Longirostres</taxon>
        <taxon>Crocodylidae</taxon>
        <taxon>Crocodylus</taxon>
    </lineage>
</organism>
<proteinExistence type="predicted"/>
<dbReference type="AlphaFoldDB" id="A0A7M4F398"/>
<reference evidence="2" key="1">
    <citation type="submission" date="2025-08" db="UniProtKB">
        <authorList>
            <consortium name="Ensembl"/>
        </authorList>
    </citation>
    <scope>IDENTIFICATION</scope>
</reference>
<sequence length="168" mass="17753">PTGARQKSCTHARKLPDWQNRLGKRRAANSGKKTGYKLFSKASCVQVNGAGCNAARSKASRMESCMHLVSLLWGKGRCLERQIKVPVVRMGWGEVQYRATAHQGGMGRERGWLPAAACSSLGDSSPHPVVPAAAASHPGEHGGEGRVPPDMHGAGSGSTGRGAMGQLW</sequence>
<feature type="compositionally biased region" description="Gly residues" evidence="1">
    <location>
        <begin position="154"/>
        <end position="168"/>
    </location>
</feature>
<keyword evidence="3" id="KW-1185">Reference proteome</keyword>
<name>A0A7M4F398_CROPO</name>
<feature type="compositionally biased region" description="Basic and acidic residues" evidence="1">
    <location>
        <begin position="138"/>
        <end position="149"/>
    </location>
</feature>
<accession>A0A7M4F398</accession>
<feature type="region of interest" description="Disordered" evidence="1">
    <location>
        <begin position="124"/>
        <end position="168"/>
    </location>
</feature>
<evidence type="ECO:0000256" key="1">
    <source>
        <dbReference type="SAM" id="MobiDB-lite"/>
    </source>
</evidence>
<evidence type="ECO:0000313" key="3">
    <source>
        <dbReference type="Proteomes" id="UP000594220"/>
    </source>
</evidence>
<dbReference type="Proteomes" id="UP000594220">
    <property type="component" value="Unplaced"/>
</dbReference>
<reference evidence="2" key="2">
    <citation type="submission" date="2025-09" db="UniProtKB">
        <authorList>
            <consortium name="Ensembl"/>
        </authorList>
    </citation>
    <scope>IDENTIFICATION</scope>
</reference>
<evidence type="ECO:0000313" key="2">
    <source>
        <dbReference type="Ensembl" id="ENSCPRP00005017839.1"/>
    </source>
</evidence>